<dbReference type="InterPro" id="IPR005151">
    <property type="entry name" value="Tail-specific_protease"/>
</dbReference>
<dbReference type="Gene3D" id="3.90.226.10">
    <property type="entry name" value="2-enoyl-CoA Hydratase, Chain A, domain 1"/>
    <property type="match status" value="1"/>
</dbReference>
<dbReference type="RefSeq" id="WP_343913772.1">
    <property type="nucleotide sequence ID" value="NZ_BAAAGE010000003.1"/>
</dbReference>
<reference evidence="3" key="1">
    <citation type="journal article" date="2019" name="Int. J. Syst. Evol. Microbiol.">
        <title>The Global Catalogue of Microorganisms (GCM) 10K type strain sequencing project: providing services to taxonomists for standard genome sequencing and annotation.</title>
        <authorList>
            <consortium name="The Broad Institute Genomics Platform"/>
            <consortium name="The Broad Institute Genome Sequencing Center for Infectious Disease"/>
            <person name="Wu L."/>
            <person name="Ma J."/>
        </authorList>
    </citation>
    <scope>NUCLEOTIDE SEQUENCE [LARGE SCALE GENOMIC DNA]</scope>
    <source>
        <strain evidence="3">JCM 15974</strain>
    </source>
</reference>
<dbReference type="SUPFAM" id="SSF52096">
    <property type="entry name" value="ClpP/crotonase"/>
    <property type="match status" value="1"/>
</dbReference>
<name>A0ABP3UFB8_9FLAO</name>
<comment type="caution">
    <text evidence="2">The sequence shown here is derived from an EMBL/GenBank/DDBJ whole genome shotgun (WGS) entry which is preliminary data.</text>
</comment>
<sequence length="460" mass="53274">MKFITTLVFIILNTCLTYGQSKFSKKQVLNDLDYLKKSLITTQYNCYHTITEEAFEKEYHKIKNKITNDSLSLLETTRLLQQVPALLNNGHTRISFPVQSYINYAQTGGTIFPLEVAIEKGKVLVRKNWSKNSDIKIGDQLISINNQPIQKILETIYPQIAAERIYFKNAQLEFLTLPRFYWLTFGEQKMFEVEISRNDSVSTYKLASIKALEEYETKRDDIIKRDRNIKFLSSSTAYLRPGEFGGDEGQYRKFVDSAFTEIKSKKNKNLIIDLRNNPGGDDSFSDYLVSYIANQPFKWCSKFQLKTSALLKEHVRKTKDTTTSYWKSTLLHEDGEIYEYDFGFYQPQPKSKRFHGNVYVLVNRQSYSQSTVTAAQIQDYNFGKIVGEETAEYPNLYASIFNYQLPETGISVDIAKGKIQRVSGLDNNKGVIPDIYVQDYLLDEKDEILEQLLKQIDLKK</sequence>
<accession>A0ABP3UFB8</accession>
<evidence type="ECO:0000259" key="1">
    <source>
        <dbReference type="Pfam" id="PF03572"/>
    </source>
</evidence>
<dbReference type="InterPro" id="IPR029045">
    <property type="entry name" value="ClpP/crotonase-like_dom_sf"/>
</dbReference>
<organism evidence="2 3">
    <name type="scientific">Aquimarina litoralis</name>
    <dbReference type="NCBI Taxonomy" id="584605"/>
    <lineage>
        <taxon>Bacteria</taxon>
        <taxon>Pseudomonadati</taxon>
        <taxon>Bacteroidota</taxon>
        <taxon>Flavobacteriia</taxon>
        <taxon>Flavobacteriales</taxon>
        <taxon>Flavobacteriaceae</taxon>
        <taxon>Aquimarina</taxon>
    </lineage>
</organism>
<proteinExistence type="predicted"/>
<dbReference type="Proteomes" id="UP001501758">
    <property type="component" value="Unassembled WGS sequence"/>
</dbReference>
<evidence type="ECO:0000313" key="2">
    <source>
        <dbReference type="EMBL" id="GAA0728331.1"/>
    </source>
</evidence>
<dbReference type="PANTHER" id="PTHR32060">
    <property type="entry name" value="TAIL-SPECIFIC PROTEASE"/>
    <property type="match status" value="1"/>
</dbReference>
<feature type="domain" description="Tail specific protease" evidence="1">
    <location>
        <begin position="236"/>
        <end position="437"/>
    </location>
</feature>
<dbReference type="EMBL" id="BAAAGE010000003">
    <property type="protein sequence ID" value="GAA0728331.1"/>
    <property type="molecule type" value="Genomic_DNA"/>
</dbReference>
<evidence type="ECO:0000313" key="3">
    <source>
        <dbReference type="Proteomes" id="UP001501758"/>
    </source>
</evidence>
<gene>
    <name evidence="2" type="ORF">GCM10009430_37390</name>
</gene>
<dbReference type="PANTHER" id="PTHR32060:SF22">
    <property type="entry name" value="CARBOXYL-TERMINAL-PROCESSING PEPTIDASE 3, CHLOROPLASTIC"/>
    <property type="match status" value="1"/>
</dbReference>
<keyword evidence="3" id="KW-1185">Reference proteome</keyword>
<protein>
    <submittedName>
        <fullName evidence="2">S41 family peptidase</fullName>
    </submittedName>
</protein>
<dbReference type="Pfam" id="PF03572">
    <property type="entry name" value="Peptidase_S41"/>
    <property type="match status" value="1"/>
</dbReference>